<dbReference type="AlphaFoldDB" id="A0A2S4USR1"/>
<evidence type="ECO:0000313" key="2">
    <source>
        <dbReference type="Proteomes" id="UP000239156"/>
    </source>
</evidence>
<keyword evidence="2" id="KW-1185">Reference proteome</keyword>
<dbReference type="VEuPathDB" id="FungiDB:PSTT_13238"/>
<name>A0A2S4USR1_9BASI</name>
<reference evidence="1" key="1">
    <citation type="submission" date="2017-12" db="EMBL/GenBank/DDBJ databases">
        <title>Gene loss provides genomic basis for host adaptation in cereal stripe rust fungi.</title>
        <authorList>
            <person name="Xia C."/>
        </authorList>
    </citation>
    <scope>NUCLEOTIDE SEQUENCE [LARGE SCALE GENOMIC DNA]</scope>
    <source>
        <strain evidence="1">93-210</strain>
    </source>
</reference>
<evidence type="ECO:0000313" key="1">
    <source>
        <dbReference type="EMBL" id="POW00268.1"/>
    </source>
</evidence>
<proteinExistence type="predicted"/>
<accession>A0A2S4USR1</accession>
<gene>
    <name evidence="1" type="ORF">PSTT_13238</name>
</gene>
<protein>
    <submittedName>
        <fullName evidence="1">Uncharacterized protein</fullName>
    </submittedName>
</protein>
<dbReference type="Proteomes" id="UP000239156">
    <property type="component" value="Unassembled WGS sequence"/>
</dbReference>
<dbReference type="EMBL" id="PKSL01000182">
    <property type="protein sequence ID" value="POW00268.1"/>
    <property type="molecule type" value="Genomic_DNA"/>
</dbReference>
<comment type="caution">
    <text evidence="1">The sequence shown here is derived from an EMBL/GenBank/DDBJ whole genome shotgun (WGS) entry which is preliminary data.</text>
</comment>
<organism evidence="1 2">
    <name type="scientific">Puccinia striiformis</name>
    <dbReference type="NCBI Taxonomy" id="27350"/>
    <lineage>
        <taxon>Eukaryota</taxon>
        <taxon>Fungi</taxon>
        <taxon>Dikarya</taxon>
        <taxon>Basidiomycota</taxon>
        <taxon>Pucciniomycotina</taxon>
        <taxon>Pucciniomycetes</taxon>
        <taxon>Pucciniales</taxon>
        <taxon>Pucciniaceae</taxon>
        <taxon>Puccinia</taxon>
    </lineage>
</organism>
<sequence>MVPPGNCSDGSVQALVGQPCTGTAWTGRSEDSSDRRVRAQVMMKWTATQRGELIKVGLPWTRATHLYPMHALKGATVTLVTLAPHHAGCWRHRSQRRQSEHWLGVAPFRNPTALCHAVPRAPRPGCSIDPTVSGSP</sequence>